<dbReference type="EMBL" id="LK028559">
    <property type="protein sequence ID" value="CDR31409.1"/>
    <property type="molecule type" value="Genomic_DNA"/>
</dbReference>
<gene>
    <name evidence="1" type="ORF">Aocu_13360</name>
</gene>
<dbReference type="HOGENOM" id="CLU_3338831_0_0_14"/>
<dbReference type="STRING" id="35623.Aocu_13360"/>
<dbReference type="Proteomes" id="UP000032434">
    <property type="component" value="Chromosome 1"/>
</dbReference>
<dbReference type="PATRIC" id="fig|35623.3.peg.1335"/>
<dbReference type="InParanoid" id="A0A061ADA1"/>
<dbReference type="AlphaFoldDB" id="A0A061ADA1"/>
<name>A0A061ADA1_9MOLU</name>
<protein>
    <submittedName>
        <fullName evidence="1">Uncharacterized protein</fullName>
    </submittedName>
</protein>
<evidence type="ECO:0000313" key="2">
    <source>
        <dbReference type="Proteomes" id="UP000032434"/>
    </source>
</evidence>
<dbReference type="KEGG" id="aoc:Aocu_13360"/>
<accession>A0A061ADA1</accession>
<sequence length="37" mass="4412">MNWTFHLKALKKTSFLLIFMIFKNLYVTDVIGCKDMT</sequence>
<evidence type="ECO:0000313" key="1">
    <source>
        <dbReference type="EMBL" id="CDR31409.1"/>
    </source>
</evidence>
<reference evidence="2" key="1">
    <citation type="submission" date="2014-05" db="EMBL/GenBank/DDBJ databases">
        <authorList>
            <person name="Kube M."/>
        </authorList>
    </citation>
    <scope>NUCLEOTIDE SEQUENCE [LARGE SCALE GENOMIC DNA]</scope>
</reference>
<proteinExistence type="predicted"/>
<keyword evidence="2" id="KW-1185">Reference proteome</keyword>
<organism evidence="1 2">
    <name type="scientific">Acholeplasma oculi</name>
    <dbReference type="NCBI Taxonomy" id="35623"/>
    <lineage>
        <taxon>Bacteria</taxon>
        <taxon>Bacillati</taxon>
        <taxon>Mycoplasmatota</taxon>
        <taxon>Mollicutes</taxon>
        <taxon>Acholeplasmatales</taxon>
        <taxon>Acholeplasmataceae</taxon>
        <taxon>Acholeplasma</taxon>
    </lineage>
</organism>